<dbReference type="AlphaFoldDB" id="A0AAV4SGX1"/>
<evidence type="ECO:0000313" key="2">
    <source>
        <dbReference type="Proteomes" id="UP001054837"/>
    </source>
</evidence>
<dbReference type="EMBL" id="BPLQ01007718">
    <property type="protein sequence ID" value="GIY31760.1"/>
    <property type="molecule type" value="Genomic_DNA"/>
</dbReference>
<dbReference type="InterPro" id="IPR029063">
    <property type="entry name" value="SAM-dependent_MTases_sf"/>
</dbReference>
<protein>
    <submittedName>
        <fullName evidence="1">Uncharacterized protein</fullName>
    </submittedName>
</protein>
<reference evidence="1 2" key="1">
    <citation type="submission" date="2021-06" db="EMBL/GenBank/DDBJ databases">
        <title>Caerostris darwini draft genome.</title>
        <authorList>
            <person name="Kono N."/>
            <person name="Arakawa K."/>
        </authorList>
    </citation>
    <scope>NUCLEOTIDE SEQUENCE [LARGE SCALE GENOMIC DNA]</scope>
</reference>
<keyword evidence="2" id="KW-1185">Reference proteome</keyword>
<comment type="caution">
    <text evidence="1">The sequence shown here is derived from an EMBL/GenBank/DDBJ whole genome shotgun (WGS) entry which is preliminary data.</text>
</comment>
<proteinExistence type="predicted"/>
<organism evidence="1 2">
    <name type="scientific">Caerostris darwini</name>
    <dbReference type="NCBI Taxonomy" id="1538125"/>
    <lineage>
        <taxon>Eukaryota</taxon>
        <taxon>Metazoa</taxon>
        <taxon>Ecdysozoa</taxon>
        <taxon>Arthropoda</taxon>
        <taxon>Chelicerata</taxon>
        <taxon>Arachnida</taxon>
        <taxon>Araneae</taxon>
        <taxon>Araneomorphae</taxon>
        <taxon>Entelegynae</taxon>
        <taxon>Araneoidea</taxon>
        <taxon>Araneidae</taxon>
        <taxon>Caerostris</taxon>
    </lineage>
</organism>
<dbReference type="Gene3D" id="3.40.50.150">
    <property type="entry name" value="Vaccinia Virus protein VP39"/>
    <property type="match status" value="1"/>
</dbReference>
<accession>A0AAV4SGX1</accession>
<dbReference type="Proteomes" id="UP001054837">
    <property type="component" value="Unassembled WGS sequence"/>
</dbReference>
<name>A0AAV4SGX1_9ARAC</name>
<evidence type="ECO:0000313" key="1">
    <source>
        <dbReference type="EMBL" id="GIY31760.1"/>
    </source>
</evidence>
<dbReference type="SUPFAM" id="SSF53335">
    <property type="entry name" value="S-adenosyl-L-methionine-dependent methyltransferases"/>
    <property type="match status" value="1"/>
</dbReference>
<gene>
    <name evidence="1" type="primary">AVEN_196259_1</name>
    <name evidence="1" type="ORF">CDAR_210791</name>
</gene>
<sequence>MEISQQFLTFNEKNEEIFRAESSFCDIYFEALSRILNIKDLNNVRNLRSYIDLLRPEANAFCEFFKKEENDVLNLLADSLYYRLTYLYRNSQLLSSAVWHHFRNTLEDNEVVLQKLMKKSLINICSLGCGPASDIVAIINVLESEARLKDITLDIRVTAVDVDDSWKNTCLAVLHCLERFRYSTWKINFIQTDLSQFHSVEFLEAIQKADIVTMVKFSSEFMQKILSFKDTVQEIANVMKPGSLLFFLDRHNKDVIRSTRSSDQQLQGLQVIYEELCDLHTLESATVELNYQLYDSHFGFHVSNTCLKVLARTWVKSNSSLFKNELFFKTKFMKKKEKYDAFQFFSSDSFEKWESSFSRKYDQGWMDKRRHRRIYHKFEKHDD</sequence>